<evidence type="ECO:0000313" key="1">
    <source>
        <dbReference type="EMBL" id="EME28057.1"/>
    </source>
</evidence>
<dbReference type="Proteomes" id="UP000030680">
    <property type="component" value="Unassembled WGS sequence"/>
</dbReference>
<name>M2XDJ2_GALSU</name>
<proteinExistence type="predicted"/>
<organism evidence="1 2">
    <name type="scientific">Galdieria sulphuraria</name>
    <name type="common">Red alga</name>
    <dbReference type="NCBI Taxonomy" id="130081"/>
    <lineage>
        <taxon>Eukaryota</taxon>
        <taxon>Rhodophyta</taxon>
        <taxon>Bangiophyceae</taxon>
        <taxon>Galdieriales</taxon>
        <taxon>Galdieriaceae</taxon>
        <taxon>Galdieria</taxon>
    </lineage>
</organism>
<dbReference type="GeneID" id="17086924"/>
<gene>
    <name evidence="1" type="ORF">Gasu_43950</name>
</gene>
<protein>
    <submittedName>
        <fullName evidence="1">Uncharacterized protein</fullName>
    </submittedName>
</protein>
<keyword evidence="2" id="KW-1185">Reference proteome</keyword>
<dbReference type="AlphaFoldDB" id="M2XDJ2"/>
<sequence length="207" mass="23278">MMAITTSLFVSSFTRHDNSTSFKRNQLRLSLKIYGQVNKKGGSKRRVIFVEDTNKLLADKSIARKCSHCRQVGHNSRTCQDAFVTTVFWTTSIDSQSTRDRSSFGNVVCQRCNNAGVINCVFCEQNVDSIVSRNESKNLEIIETEKSSRLDSFKEKQLKTSAYLANIGRLSRMTYKLDGKTKVEVCVKCSGTTLMVCPRCRGEPMSA</sequence>
<accession>M2XDJ2</accession>
<dbReference type="KEGG" id="gsl:Gasu_43950"/>
<evidence type="ECO:0000313" key="2">
    <source>
        <dbReference type="Proteomes" id="UP000030680"/>
    </source>
</evidence>
<dbReference type="EMBL" id="KB454524">
    <property type="protein sequence ID" value="EME28057.1"/>
    <property type="molecule type" value="Genomic_DNA"/>
</dbReference>
<reference evidence="2" key="1">
    <citation type="journal article" date="2013" name="Science">
        <title>Gene transfer from bacteria and archaea facilitated evolution of an extremophilic eukaryote.</title>
        <authorList>
            <person name="Schonknecht G."/>
            <person name="Chen W.H."/>
            <person name="Ternes C.M."/>
            <person name="Barbier G.G."/>
            <person name="Shrestha R.P."/>
            <person name="Stanke M."/>
            <person name="Brautigam A."/>
            <person name="Baker B.J."/>
            <person name="Banfield J.F."/>
            <person name="Garavito R.M."/>
            <person name="Carr K."/>
            <person name="Wilkerson C."/>
            <person name="Rensing S.A."/>
            <person name="Gagneul D."/>
            <person name="Dickenson N.E."/>
            <person name="Oesterhelt C."/>
            <person name="Lercher M.J."/>
            <person name="Weber A.P."/>
        </authorList>
    </citation>
    <scope>NUCLEOTIDE SEQUENCE [LARGE SCALE GENOMIC DNA]</scope>
    <source>
        <strain evidence="2">074W</strain>
    </source>
</reference>
<dbReference type="RefSeq" id="XP_005704577.1">
    <property type="nucleotide sequence ID" value="XM_005704520.1"/>
</dbReference>
<dbReference type="Gramene" id="EME28057">
    <property type="protein sequence ID" value="EME28057"/>
    <property type="gene ID" value="Gasu_43950"/>
</dbReference>
<dbReference type="OrthoDB" id="7222at2759"/>